<dbReference type="EMBL" id="ML976030">
    <property type="protein sequence ID" value="KAF1942907.1"/>
    <property type="molecule type" value="Genomic_DNA"/>
</dbReference>
<dbReference type="GO" id="GO:0005634">
    <property type="term" value="C:nucleus"/>
    <property type="evidence" value="ECO:0007669"/>
    <property type="project" value="UniProtKB-SubCell"/>
</dbReference>
<keyword evidence="7" id="KW-0539">Nucleus</keyword>
<evidence type="ECO:0000256" key="5">
    <source>
        <dbReference type="ARBA" id="ARBA00023015"/>
    </source>
</evidence>
<protein>
    <recommendedName>
        <fullName evidence="10">C2H2-type domain-containing protein</fullName>
    </recommendedName>
</protein>
<dbReference type="GO" id="GO:0006357">
    <property type="term" value="P:regulation of transcription by RNA polymerase II"/>
    <property type="evidence" value="ECO:0007669"/>
    <property type="project" value="TreeGrafter"/>
</dbReference>
<evidence type="ECO:0000313" key="11">
    <source>
        <dbReference type="EMBL" id="KAF1942907.1"/>
    </source>
</evidence>
<evidence type="ECO:0000256" key="2">
    <source>
        <dbReference type="ARBA" id="ARBA00022723"/>
    </source>
</evidence>
<dbReference type="Proteomes" id="UP000800038">
    <property type="component" value="Unassembled WGS sequence"/>
</dbReference>
<name>A0A6A5T196_9PLEO</name>
<dbReference type="Gene3D" id="3.30.160.60">
    <property type="entry name" value="Classic Zinc Finger"/>
    <property type="match status" value="1"/>
</dbReference>
<reference evidence="11" key="1">
    <citation type="journal article" date="2020" name="Stud. Mycol.">
        <title>101 Dothideomycetes genomes: a test case for predicting lifestyles and emergence of pathogens.</title>
        <authorList>
            <person name="Haridas S."/>
            <person name="Albert R."/>
            <person name="Binder M."/>
            <person name="Bloem J."/>
            <person name="Labutti K."/>
            <person name="Salamov A."/>
            <person name="Andreopoulos B."/>
            <person name="Baker S."/>
            <person name="Barry K."/>
            <person name="Bills G."/>
            <person name="Bluhm B."/>
            <person name="Cannon C."/>
            <person name="Castanera R."/>
            <person name="Culley D."/>
            <person name="Daum C."/>
            <person name="Ezra D."/>
            <person name="Gonzalez J."/>
            <person name="Henrissat B."/>
            <person name="Kuo A."/>
            <person name="Liang C."/>
            <person name="Lipzen A."/>
            <person name="Lutzoni F."/>
            <person name="Magnuson J."/>
            <person name="Mondo S."/>
            <person name="Nolan M."/>
            <person name="Ohm R."/>
            <person name="Pangilinan J."/>
            <person name="Park H.-J."/>
            <person name="Ramirez L."/>
            <person name="Alfaro M."/>
            <person name="Sun H."/>
            <person name="Tritt A."/>
            <person name="Yoshinaga Y."/>
            <person name="Zwiers L.-H."/>
            <person name="Turgeon B."/>
            <person name="Goodwin S."/>
            <person name="Spatafora J."/>
            <person name="Crous P."/>
            <person name="Grigoriev I."/>
        </authorList>
    </citation>
    <scope>NUCLEOTIDE SEQUENCE</scope>
    <source>
        <strain evidence="11">CBS 161.51</strain>
    </source>
</reference>
<dbReference type="PROSITE" id="PS50157">
    <property type="entry name" value="ZINC_FINGER_C2H2_2"/>
    <property type="match status" value="2"/>
</dbReference>
<keyword evidence="4" id="KW-0862">Zinc</keyword>
<evidence type="ECO:0000256" key="1">
    <source>
        <dbReference type="ARBA" id="ARBA00004123"/>
    </source>
</evidence>
<evidence type="ECO:0000256" key="3">
    <source>
        <dbReference type="ARBA" id="ARBA00022771"/>
    </source>
</evidence>
<keyword evidence="2" id="KW-0479">Metal-binding</keyword>
<dbReference type="PANTHER" id="PTHR46179">
    <property type="entry name" value="ZINC FINGER PROTEIN"/>
    <property type="match status" value="1"/>
</dbReference>
<evidence type="ECO:0000256" key="8">
    <source>
        <dbReference type="PROSITE-ProRule" id="PRU00042"/>
    </source>
</evidence>
<dbReference type="SUPFAM" id="SSF57667">
    <property type="entry name" value="beta-beta-alpha zinc fingers"/>
    <property type="match status" value="1"/>
</dbReference>
<gene>
    <name evidence="11" type="ORF">EJ02DRAFT_154328</name>
</gene>
<dbReference type="InterPro" id="IPR051061">
    <property type="entry name" value="Zinc_finger_trans_reg"/>
</dbReference>
<keyword evidence="6" id="KW-0804">Transcription</keyword>
<keyword evidence="12" id="KW-1185">Reference proteome</keyword>
<feature type="region of interest" description="Disordered" evidence="9">
    <location>
        <begin position="217"/>
        <end position="256"/>
    </location>
</feature>
<feature type="domain" description="C2H2-type" evidence="10">
    <location>
        <begin position="312"/>
        <end position="341"/>
    </location>
</feature>
<evidence type="ECO:0000256" key="9">
    <source>
        <dbReference type="SAM" id="MobiDB-lite"/>
    </source>
</evidence>
<sequence length="386" mass="43299">MDQQRVHSFPSSSYPYTVNYPGYHDLTRCNSHGQITSAPGQASFNERPLLPSNNFGGEPTIQRSLSAPIDAFESWLLEEAHCGSPISTNSSGTSSDNVQTPSYTGLPMPIFDAAEQSFHYPEVATTSYGVWTSEAESMWRPDFNGANPCDSQPYELPYHSVHNYATLPLQRTNNYMPPTDSAAAPSFTPSYYAPATYHAAYPMGLDASKRVEPNSNAEISLDSDSDSSDSEHDDDSPQESSRSSSKNQPKPNVLKLGKWSPTMDLYITAEQRHYVCPLEHKDDPDRLCLGSFVRPEHLRRHIKTVHGGVKNSVCKVPTCKRPFSRGDNLREHYFTHLSRGGRVGKNHKMTWLELKEILGPRDKKLAKTLKVKLQKHMNKRQLRAKL</sequence>
<feature type="domain" description="C2H2-type" evidence="10">
    <location>
        <begin position="274"/>
        <end position="311"/>
    </location>
</feature>
<dbReference type="PANTHER" id="PTHR46179:SF13">
    <property type="entry name" value="C2H2-TYPE DOMAIN-CONTAINING PROTEIN"/>
    <property type="match status" value="1"/>
</dbReference>
<dbReference type="OrthoDB" id="10018191at2759"/>
<dbReference type="GO" id="GO:0008270">
    <property type="term" value="F:zinc ion binding"/>
    <property type="evidence" value="ECO:0007669"/>
    <property type="project" value="UniProtKB-KW"/>
</dbReference>
<keyword evidence="3 8" id="KW-0863">Zinc-finger</keyword>
<keyword evidence="5" id="KW-0805">Transcription regulation</keyword>
<evidence type="ECO:0000256" key="7">
    <source>
        <dbReference type="ARBA" id="ARBA00023242"/>
    </source>
</evidence>
<proteinExistence type="predicted"/>
<evidence type="ECO:0000256" key="6">
    <source>
        <dbReference type="ARBA" id="ARBA00023163"/>
    </source>
</evidence>
<feature type="compositionally biased region" description="Acidic residues" evidence="9">
    <location>
        <begin position="221"/>
        <end position="237"/>
    </location>
</feature>
<dbReference type="InterPro" id="IPR036236">
    <property type="entry name" value="Znf_C2H2_sf"/>
</dbReference>
<evidence type="ECO:0000259" key="10">
    <source>
        <dbReference type="PROSITE" id="PS50157"/>
    </source>
</evidence>
<dbReference type="InterPro" id="IPR013087">
    <property type="entry name" value="Znf_C2H2_type"/>
</dbReference>
<evidence type="ECO:0000313" key="12">
    <source>
        <dbReference type="Proteomes" id="UP000800038"/>
    </source>
</evidence>
<accession>A0A6A5T196</accession>
<dbReference type="AlphaFoldDB" id="A0A6A5T196"/>
<evidence type="ECO:0000256" key="4">
    <source>
        <dbReference type="ARBA" id="ARBA00022833"/>
    </source>
</evidence>
<comment type="subcellular location">
    <subcellularLocation>
        <location evidence="1">Nucleus</location>
    </subcellularLocation>
</comment>
<dbReference type="PROSITE" id="PS00028">
    <property type="entry name" value="ZINC_FINGER_C2H2_1"/>
    <property type="match status" value="1"/>
</dbReference>
<organism evidence="11 12">
    <name type="scientific">Clathrospora elynae</name>
    <dbReference type="NCBI Taxonomy" id="706981"/>
    <lineage>
        <taxon>Eukaryota</taxon>
        <taxon>Fungi</taxon>
        <taxon>Dikarya</taxon>
        <taxon>Ascomycota</taxon>
        <taxon>Pezizomycotina</taxon>
        <taxon>Dothideomycetes</taxon>
        <taxon>Pleosporomycetidae</taxon>
        <taxon>Pleosporales</taxon>
        <taxon>Diademaceae</taxon>
        <taxon>Clathrospora</taxon>
    </lineage>
</organism>